<dbReference type="Proteomes" id="UP000251341">
    <property type="component" value="Unassembled WGS sequence"/>
</dbReference>
<proteinExistence type="predicted"/>
<organism evidence="1 2">
    <name type="scientific">Limnohabitans curvus</name>
    <dbReference type="NCBI Taxonomy" id="323423"/>
    <lineage>
        <taxon>Bacteria</taxon>
        <taxon>Pseudomonadati</taxon>
        <taxon>Pseudomonadota</taxon>
        <taxon>Betaproteobacteria</taxon>
        <taxon>Burkholderiales</taxon>
        <taxon>Comamonadaceae</taxon>
        <taxon>Limnohabitans</taxon>
    </lineage>
</organism>
<name>A0A315EIM3_9BURK</name>
<dbReference type="EMBL" id="NESP01000002">
    <property type="protein sequence ID" value="PUE56505.1"/>
    <property type="molecule type" value="Genomic_DNA"/>
</dbReference>
<dbReference type="InterPro" id="IPR011042">
    <property type="entry name" value="6-blade_b-propeller_TolB-like"/>
</dbReference>
<accession>A0A315EIM3</accession>
<dbReference type="PANTHER" id="PTHR13833">
    <property type="match status" value="1"/>
</dbReference>
<comment type="caution">
    <text evidence="1">The sequence shown here is derived from an EMBL/GenBank/DDBJ whole genome shotgun (WGS) entry which is preliminary data.</text>
</comment>
<dbReference type="SUPFAM" id="SSF101898">
    <property type="entry name" value="NHL repeat"/>
    <property type="match status" value="1"/>
</dbReference>
<evidence type="ECO:0000313" key="2">
    <source>
        <dbReference type="Proteomes" id="UP000251341"/>
    </source>
</evidence>
<reference evidence="1 2" key="1">
    <citation type="submission" date="2017-04" db="EMBL/GenBank/DDBJ databases">
        <title>Unexpected and diverse lifestyles within the genus Limnohabitans.</title>
        <authorList>
            <person name="Kasalicky V."/>
            <person name="Mehrshad M."/>
            <person name="Andrei S.-A."/>
            <person name="Salcher M."/>
            <person name="Kratochvilova H."/>
            <person name="Simek K."/>
            <person name="Ghai R."/>
        </authorList>
    </citation>
    <scope>NUCLEOTIDE SEQUENCE [LARGE SCALE GENOMIC DNA]</scope>
    <source>
        <strain evidence="1 2">MWH-C5</strain>
    </source>
</reference>
<protein>
    <recommendedName>
        <fullName evidence="3">SMP-30/Gluconolactonase/LRE-like region domain-containing protein</fullName>
    </recommendedName>
</protein>
<evidence type="ECO:0008006" key="3">
    <source>
        <dbReference type="Google" id="ProtNLM"/>
    </source>
</evidence>
<sequence length="209" mass="22072">MYIVQTDSTIIKKVTSAGVVSTFIDINAIDSNITTPAAIYFDSQTDKFYVSDQYSGYISVVTSAGTRSRSIPLPNFPSVLGVVVDASGNIYASDYTNSRILKIDTSNTVTTFAGSSQGFAEGTTTNAKFNSPYGITKDTSGNLYVADQGNNKIRKITAAGVVTTLAPTLSSGVAATFNAPTGVTTDANGVLYVTEYYGRKVSNIVFVQP</sequence>
<gene>
    <name evidence="1" type="ORF">B9Z44_14780</name>
</gene>
<dbReference type="Gene3D" id="2.120.10.30">
    <property type="entry name" value="TolB, C-terminal domain"/>
    <property type="match status" value="2"/>
</dbReference>
<evidence type="ECO:0000313" key="1">
    <source>
        <dbReference type="EMBL" id="PUE56505.1"/>
    </source>
</evidence>
<dbReference type="AlphaFoldDB" id="A0A315EIM3"/>
<dbReference type="PANTHER" id="PTHR13833:SF71">
    <property type="entry name" value="NHL DOMAIN-CONTAINING PROTEIN"/>
    <property type="match status" value="1"/>
</dbReference>
<keyword evidence="2" id="KW-1185">Reference proteome</keyword>